<dbReference type="Gene3D" id="2.10.25.10">
    <property type="entry name" value="Laminin"/>
    <property type="match status" value="1"/>
</dbReference>
<reference evidence="2 3" key="1">
    <citation type="submission" date="2020-04" db="EMBL/GenBank/DDBJ databases">
        <authorList>
            <person name="Wallbank WR R."/>
            <person name="Pardo Diaz C."/>
            <person name="Kozak K."/>
            <person name="Martin S."/>
            <person name="Jiggins C."/>
            <person name="Moest M."/>
            <person name="Warren A I."/>
            <person name="Byers J.R.P. K."/>
            <person name="Montejo-Kovacevich G."/>
            <person name="Yen C E."/>
        </authorList>
    </citation>
    <scope>NUCLEOTIDE SEQUENCE [LARGE SCALE GENOMIC DNA]</scope>
</reference>
<sequence length="101" mass="11038">MKLLFVLCVLMVVALSSAKPQFNPRGCIYVNGHCQRGCEEGTHAYAPGCGPKTPEATCDEPNPKPDRGNICDFTACYCDPPTVRDTTTKRCVTLDQCPQKN</sequence>
<dbReference type="OrthoDB" id="8113025at2759"/>
<evidence type="ECO:0000313" key="3">
    <source>
        <dbReference type="Proteomes" id="UP000494106"/>
    </source>
</evidence>
<feature type="signal peptide" evidence="1">
    <location>
        <begin position="1"/>
        <end position="18"/>
    </location>
</feature>
<dbReference type="EMBL" id="CADEBC010000479">
    <property type="protein sequence ID" value="CAB3233131.1"/>
    <property type="molecule type" value="Genomic_DNA"/>
</dbReference>
<accession>A0A8S0ZN59</accession>
<name>A0A8S0ZN59_ARCPL</name>
<protein>
    <recommendedName>
        <fullName evidence="4">Protease inhibitor</fullName>
    </recommendedName>
</protein>
<proteinExistence type="predicted"/>
<comment type="caution">
    <text evidence="2">The sequence shown here is derived from an EMBL/GenBank/DDBJ whole genome shotgun (WGS) entry which is preliminary data.</text>
</comment>
<keyword evidence="1" id="KW-0732">Signal</keyword>
<evidence type="ECO:0000313" key="2">
    <source>
        <dbReference type="EMBL" id="CAB3233131.1"/>
    </source>
</evidence>
<keyword evidence="3" id="KW-1185">Reference proteome</keyword>
<evidence type="ECO:0000256" key="1">
    <source>
        <dbReference type="SAM" id="SignalP"/>
    </source>
</evidence>
<gene>
    <name evidence="2" type="ORF">APLA_LOCUS5068</name>
</gene>
<feature type="chain" id="PRO_5035808626" description="Protease inhibitor" evidence="1">
    <location>
        <begin position="19"/>
        <end position="101"/>
    </location>
</feature>
<dbReference type="Proteomes" id="UP000494106">
    <property type="component" value="Unassembled WGS sequence"/>
</dbReference>
<dbReference type="AlphaFoldDB" id="A0A8S0ZN59"/>
<evidence type="ECO:0008006" key="4">
    <source>
        <dbReference type="Google" id="ProtNLM"/>
    </source>
</evidence>
<organism evidence="2 3">
    <name type="scientific">Arctia plantaginis</name>
    <name type="common">Wood tiger moth</name>
    <name type="synonym">Phalaena plantaginis</name>
    <dbReference type="NCBI Taxonomy" id="874455"/>
    <lineage>
        <taxon>Eukaryota</taxon>
        <taxon>Metazoa</taxon>
        <taxon>Ecdysozoa</taxon>
        <taxon>Arthropoda</taxon>
        <taxon>Hexapoda</taxon>
        <taxon>Insecta</taxon>
        <taxon>Pterygota</taxon>
        <taxon>Neoptera</taxon>
        <taxon>Endopterygota</taxon>
        <taxon>Lepidoptera</taxon>
        <taxon>Glossata</taxon>
        <taxon>Ditrysia</taxon>
        <taxon>Noctuoidea</taxon>
        <taxon>Erebidae</taxon>
        <taxon>Arctiinae</taxon>
        <taxon>Arctia</taxon>
    </lineage>
</organism>